<evidence type="ECO:0000256" key="9">
    <source>
        <dbReference type="ARBA" id="ARBA00023136"/>
    </source>
</evidence>
<dbReference type="GO" id="GO:0000422">
    <property type="term" value="P:autophagy of mitochondrion"/>
    <property type="evidence" value="ECO:0007669"/>
    <property type="project" value="TreeGrafter"/>
</dbReference>
<keyword evidence="9" id="KW-0472">Membrane</keyword>
<protein>
    <recommendedName>
        <fullName evidence="4">Autophagy-related protein 2</fullName>
    </recommendedName>
</protein>
<evidence type="ECO:0000256" key="1">
    <source>
        <dbReference type="ARBA" id="ARBA00004406"/>
    </source>
</evidence>
<dbReference type="GO" id="GO:0043495">
    <property type="term" value="F:protein-membrane adaptor activity"/>
    <property type="evidence" value="ECO:0007669"/>
    <property type="project" value="TreeGrafter"/>
</dbReference>
<keyword evidence="7" id="KW-0072">Autophagy</keyword>
<comment type="caution">
    <text evidence="12">The sequence shown here is derived from an EMBL/GenBank/DDBJ whole genome shotgun (WGS) entry which is preliminary data.</text>
</comment>
<evidence type="ECO:0000256" key="6">
    <source>
        <dbReference type="ARBA" id="ARBA00022824"/>
    </source>
</evidence>
<keyword evidence="13" id="KW-1185">Reference proteome</keyword>
<dbReference type="GO" id="GO:0034045">
    <property type="term" value="C:phagophore assembly site membrane"/>
    <property type="evidence" value="ECO:0007669"/>
    <property type="project" value="UniProtKB-SubCell"/>
</dbReference>
<reference evidence="12 13" key="1">
    <citation type="submission" date="2016-08" db="EMBL/GenBank/DDBJ databases">
        <title>A Parts List for Fungal Cellulosomes Revealed by Comparative Genomics.</title>
        <authorList>
            <consortium name="DOE Joint Genome Institute"/>
            <person name="Haitjema C.H."/>
            <person name="Gilmore S.P."/>
            <person name="Henske J.K."/>
            <person name="Solomon K.V."/>
            <person name="De Groot R."/>
            <person name="Kuo A."/>
            <person name="Mondo S.J."/>
            <person name="Salamov A.A."/>
            <person name="Labutti K."/>
            <person name="Zhao Z."/>
            <person name="Chiniquy J."/>
            <person name="Barry K."/>
            <person name="Brewer H.M."/>
            <person name="Purvine S.O."/>
            <person name="Wright A.T."/>
            <person name="Boxma B."/>
            <person name="Van Alen T."/>
            <person name="Hackstein J.H."/>
            <person name="Baker S.E."/>
            <person name="Grigoriev I.V."/>
            <person name="O'Malley M.A."/>
        </authorList>
    </citation>
    <scope>NUCLEOTIDE SEQUENCE [LARGE SCALE GENOMIC DNA]</scope>
    <source>
        <strain evidence="12 13">G1</strain>
    </source>
</reference>
<accession>A0A1Y2F2B7</accession>
<organism evidence="12 13">
    <name type="scientific">Neocallimastix californiae</name>
    <dbReference type="NCBI Taxonomy" id="1754190"/>
    <lineage>
        <taxon>Eukaryota</taxon>
        <taxon>Fungi</taxon>
        <taxon>Fungi incertae sedis</taxon>
        <taxon>Chytridiomycota</taxon>
        <taxon>Chytridiomycota incertae sedis</taxon>
        <taxon>Neocallimastigomycetes</taxon>
        <taxon>Neocallimastigales</taxon>
        <taxon>Neocallimastigaceae</taxon>
        <taxon>Neocallimastix</taxon>
    </lineage>
</organism>
<sequence>MNFWSSDVQKKLCSYLLKKAVGPFLKSNLDLMSVQLFNRNGKFYLPELQLNVEKINEILKDLPIFLIEAKIGEINAEIPWWDLKNSNVSIQLKDIYLKLLIEDEQLDDEVFYDVAQSFMNSSSINIANDFLNQELKEDLSNDINNESEGSESKVQFFSSIIDKIIAKLEIILLNIKVSILFNVRNNEDTYSNFEDEDEDEDIQKCGFDICIPHIKLVEGSVINENKENVSTNIMKDIIFNEFSIYLNYYKNNNEQQNELNNNINDKNSKSTNITGSDLINSNLNKQENSKYVDESKLEESVFYDANDDDQMKKINSSLKSTISDQNDNNYYENSLAMTQSRIFQSTYQNEVSQIKINPDISKSYRILSCSRNSKNIIHITHKSSKSFTTNKRRNSININTEFADINIMDNKNEEKNMTSIEVKFNEWIFNLELENLCLILLPKNLETILLLSSNLIPSLSSKSKNNNNKMLKDNNSIISSKNNKNDSQDAFIPGSFPSLTQINKLNKRTSSQSIHIKSNKKPRQRNSVFAIKCNLKNFLIFIINDEKEKICLPYFDYSNFMDELFDKTSSEFMDQLNGFNDEFLCFKSPAEMLNEYHLKINISDLSIQINMISNKYYNSNIGNLNNNEKETRKTDLTTQFLIKSISLSEWVNESYNDILFSQGKFPNYNYYSKIIDLNILNNNNGFFKPYVVEGSALPNKLEIDISNLYINFSYSIYQRMMGLIMKIVDKTYDILKENFLFKTNSNSSSKDSIIELYNDLINQSKPDEIINEENSKKDKFEVYIKFYDIKSKLMLDGINNDSKYNGILIDLISAKFEMINDIQFQLDKFGISLLSIEPEEIQTEPLVFITSSKENYFLSLIINQKIPENNDPNAFLKEFLDNHSPDDYGKFWFKERSIKQSEYHINININELLVNINPDIIKGIMHIINYLLDSFVNKPPNSETNKNQNNKMEKTYSYSSLAYDSISKTQDVTEKVFELITINLKINNMIISLFGLNDIFYQITLRTFDAFMALSNLGPYCIYITDELFTLNEKHTNSSTSFPIIQADPFQNIVVNIIKYSY</sequence>
<comment type="catalytic activity">
    <reaction evidence="10">
        <text>a 1,2-diacyl-sn-glycero-3-phospho-L-serine(in) = a 1,2-diacyl-sn-glycero-3-phospho-L-serine(out)</text>
        <dbReference type="Rhea" id="RHEA:38663"/>
        <dbReference type="ChEBI" id="CHEBI:57262"/>
    </reaction>
</comment>
<dbReference type="GO" id="GO:0005789">
    <property type="term" value="C:endoplasmic reticulum membrane"/>
    <property type="evidence" value="ECO:0007669"/>
    <property type="project" value="UniProtKB-SubCell"/>
</dbReference>
<dbReference type="GO" id="GO:0061908">
    <property type="term" value="C:phagophore"/>
    <property type="evidence" value="ECO:0007669"/>
    <property type="project" value="TreeGrafter"/>
</dbReference>
<evidence type="ECO:0000256" key="5">
    <source>
        <dbReference type="ARBA" id="ARBA00022448"/>
    </source>
</evidence>
<evidence type="ECO:0000313" key="13">
    <source>
        <dbReference type="Proteomes" id="UP000193920"/>
    </source>
</evidence>
<comment type="similarity">
    <text evidence="3">Belongs to the ATG2 family.</text>
</comment>
<keyword evidence="6" id="KW-0256">Endoplasmic reticulum</keyword>
<evidence type="ECO:0000256" key="2">
    <source>
        <dbReference type="ARBA" id="ARBA00004623"/>
    </source>
</evidence>
<dbReference type="OrthoDB" id="18982at2759"/>
<dbReference type="GO" id="GO:0061709">
    <property type="term" value="P:reticulophagy"/>
    <property type="evidence" value="ECO:0007669"/>
    <property type="project" value="TreeGrafter"/>
</dbReference>
<dbReference type="EMBL" id="MCOG01000018">
    <property type="protein sequence ID" value="ORY77847.1"/>
    <property type="molecule type" value="Genomic_DNA"/>
</dbReference>
<dbReference type="STRING" id="1754190.A0A1Y2F2B7"/>
<dbReference type="GO" id="GO:0034727">
    <property type="term" value="P:piecemeal microautophagy of the nucleus"/>
    <property type="evidence" value="ECO:0007669"/>
    <property type="project" value="TreeGrafter"/>
</dbReference>
<dbReference type="PANTHER" id="PTHR13190:SF1">
    <property type="entry name" value="AUTOPHAGY-RELATED 2, ISOFORM A"/>
    <property type="match status" value="1"/>
</dbReference>
<dbReference type="GO" id="GO:0061723">
    <property type="term" value="P:glycophagy"/>
    <property type="evidence" value="ECO:0007669"/>
    <property type="project" value="TreeGrafter"/>
</dbReference>
<dbReference type="GO" id="GO:0000045">
    <property type="term" value="P:autophagosome assembly"/>
    <property type="evidence" value="ECO:0007669"/>
    <property type="project" value="TreeGrafter"/>
</dbReference>
<name>A0A1Y2F2B7_9FUNG</name>
<comment type="subcellular location">
    <subcellularLocation>
        <location evidence="1">Endoplasmic reticulum membrane</location>
        <topology evidence="1">Peripheral membrane protein</topology>
    </subcellularLocation>
    <subcellularLocation>
        <location evidence="2">Preautophagosomal structure membrane</location>
        <topology evidence="2">Peripheral membrane protein</topology>
    </subcellularLocation>
</comment>
<gene>
    <name evidence="12" type="ORF">LY90DRAFT_501163</name>
</gene>
<dbReference type="PANTHER" id="PTHR13190">
    <property type="entry name" value="AUTOPHAGY-RELATED 2, ISOFORM A"/>
    <property type="match status" value="1"/>
</dbReference>
<dbReference type="InterPro" id="IPR026849">
    <property type="entry name" value="ATG2"/>
</dbReference>
<evidence type="ECO:0000256" key="3">
    <source>
        <dbReference type="ARBA" id="ARBA00009714"/>
    </source>
</evidence>
<evidence type="ECO:0000256" key="7">
    <source>
        <dbReference type="ARBA" id="ARBA00023006"/>
    </source>
</evidence>
<evidence type="ECO:0000256" key="10">
    <source>
        <dbReference type="ARBA" id="ARBA00024479"/>
    </source>
</evidence>
<evidence type="ECO:0000256" key="4">
    <source>
        <dbReference type="ARBA" id="ARBA00018070"/>
    </source>
</evidence>
<evidence type="ECO:0000313" key="12">
    <source>
        <dbReference type="EMBL" id="ORY77847.1"/>
    </source>
</evidence>
<evidence type="ECO:0000256" key="8">
    <source>
        <dbReference type="ARBA" id="ARBA00023055"/>
    </source>
</evidence>
<dbReference type="GO" id="GO:0032266">
    <property type="term" value="F:phosphatidylinositol-3-phosphate binding"/>
    <property type="evidence" value="ECO:0007669"/>
    <property type="project" value="TreeGrafter"/>
</dbReference>
<keyword evidence="5" id="KW-0813">Transport</keyword>
<comment type="catalytic activity">
    <reaction evidence="11">
        <text>a 1,2-diacyl-sn-glycero-3-phosphoethanolamine(in) = a 1,2-diacyl-sn-glycero-3-phosphoethanolamine(out)</text>
        <dbReference type="Rhea" id="RHEA:38895"/>
        <dbReference type="ChEBI" id="CHEBI:64612"/>
    </reaction>
</comment>
<dbReference type="AlphaFoldDB" id="A0A1Y2F2B7"/>
<evidence type="ECO:0000256" key="11">
    <source>
        <dbReference type="ARBA" id="ARBA00024615"/>
    </source>
</evidence>
<dbReference type="GO" id="GO:0006869">
    <property type="term" value="P:lipid transport"/>
    <property type="evidence" value="ECO:0007669"/>
    <property type="project" value="UniProtKB-KW"/>
</dbReference>
<keyword evidence="8" id="KW-0445">Lipid transport</keyword>
<proteinExistence type="inferred from homology"/>
<dbReference type="Proteomes" id="UP000193920">
    <property type="component" value="Unassembled WGS sequence"/>
</dbReference>